<evidence type="ECO:0000256" key="1">
    <source>
        <dbReference type="ARBA" id="ARBA00004406"/>
    </source>
</evidence>
<organism evidence="8 9">
    <name type="scientific">Eremothecium sinecaudum</name>
    <dbReference type="NCBI Taxonomy" id="45286"/>
    <lineage>
        <taxon>Eukaryota</taxon>
        <taxon>Fungi</taxon>
        <taxon>Dikarya</taxon>
        <taxon>Ascomycota</taxon>
        <taxon>Saccharomycotina</taxon>
        <taxon>Saccharomycetes</taxon>
        <taxon>Saccharomycetales</taxon>
        <taxon>Saccharomycetaceae</taxon>
        <taxon>Eremothecium</taxon>
    </lineage>
</organism>
<dbReference type="PANTHER" id="PTHR13254">
    <property type="entry name" value="GOLGI AUTOANTIGEN, GOLGIN SUBFAMILY A, 7"/>
    <property type="match status" value="1"/>
</dbReference>
<evidence type="ECO:0000256" key="2">
    <source>
        <dbReference type="ARBA" id="ARBA00007732"/>
    </source>
</evidence>
<evidence type="ECO:0000313" key="8">
    <source>
        <dbReference type="EMBL" id="AMD20327.1"/>
    </source>
</evidence>
<dbReference type="PANTHER" id="PTHR13254:SF0">
    <property type="entry name" value="GOLGIN SUBFAMILY A MEMBER 7_ERF4 DOMAIN-CONTAINING PROTEIN"/>
    <property type="match status" value="1"/>
</dbReference>
<proteinExistence type="inferred from homology"/>
<accession>A0A120K240</accession>
<dbReference type="InterPro" id="IPR019383">
    <property type="entry name" value="Golgin_A_7/ERF4"/>
</dbReference>
<dbReference type="OrthoDB" id="5377273at2759"/>
<comment type="subunit">
    <text evidence="3">Interacts with ERF2.</text>
</comment>
<evidence type="ECO:0000256" key="5">
    <source>
        <dbReference type="ARBA" id="ARBA00022824"/>
    </source>
</evidence>
<keyword evidence="6" id="KW-0472">Membrane</keyword>
<keyword evidence="5" id="KW-0256">Endoplasmic reticulum</keyword>
<keyword evidence="9" id="KW-1185">Reference proteome</keyword>
<reference evidence="8 9" key="1">
    <citation type="submission" date="2016-01" db="EMBL/GenBank/DDBJ databases">
        <title>Genome sequence of the yeast Holleya sinecauda.</title>
        <authorList>
            <person name="Dietrich F.S."/>
        </authorList>
    </citation>
    <scope>NUCLEOTIDE SEQUENCE [LARGE SCALE GENOMIC DNA]</scope>
    <source>
        <strain evidence="8 9">ATCC 58844</strain>
    </source>
</reference>
<dbReference type="RefSeq" id="XP_017987323.1">
    <property type="nucleotide sequence ID" value="XM_018132099.1"/>
</dbReference>
<evidence type="ECO:0000256" key="3">
    <source>
        <dbReference type="ARBA" id="ARBA00011396"/>
    </source>
</evidence>
<dbReference type="AlphaFoldDB" id="A0A120K240"/>
<dbReference type="Proteomes" id="UP000243052">
    <property type="component" value="Chromosome iv"/>
</dbReference>
<feature type="domain" description="Golgin subfamily A member 7/ERF4" evidence="7">
    <location>
        <begin position="60"/>
        <end position="208"/>
    </location>
</feature>
<evidence type="ECO:0000256" key="4">
    <source>
        <dbReference type="ARBA" id="ARBA00018463"/>
    </source>
</evidence>
<evidence type="ECO:0000313" key="9">
    <source>
        <dbReference type="Proteomes" id="UP000243052"/>
    </source>
</evidence>
<comment type="similarity">
    <text evidence="2">Belongs to the ERF4 family.</text>
</comment>
<gene>
    <name evidence="8" type="ORF">AW171_hschr42214</name>
</gene>
<evidence type="ECO:0000259" key="7">
    <source>
        <dbReference type="Pfam" id="PF10256"/>
    </source>
</evidence>
<dbReference type="EMBL" id="CP014244">
    <property type="protein sequence ID" value="AMD20327.1"/>
    <property type="molecule type" value="Genomic_DNA"/>
</dbReference>
<sequence length="221" mass="25691">MDEASNSYQYFNCHEFFVTKYQEIGSSTIKEYPENDALCITHFPNIYHAANSKLFDSTRIVRIPRQFDKTVHYPYFSEYLPGNEPAALRSTNDSGFNPFGIYDGQLFGKTSLSPLSNYLTAEQFREIVSEINEYLREGYQVHPYISILHNVADALTFNIWSRLFGLFSSESPLQRLEEYIEQVNERSLFKDNGLRMISLRRSGYLSLDIEIPKPELADFIK</sequence>
<dbReference type="GO" id="GO:0031211">
    <property type="term" value="C:endoplasmic reticulum palmitoyltransferase complex"/>
    <property type="evidence" value="ECO:0007669"/>
    <property type="project" value="TreeGrafter"/>
</dbReference>
<dbReference type="STRING" id="45286.A0A120K240"/>
<dbReference type="GO" id="GO:0005789">
    <property type="term" value="C:endoplasmic reticulum membrane"/>
    <property type="evidence" value="ECO:0007669"/>
    <property type="project" value="UniProtKB-SubCell"/>
</dbReference>
<dbReference type="Pfam" id="PF10256">
    <property type="entry name" value="Erf4"/>
    <property type="match status" value="1"/>
</dbReference>
<comment type="subcellular location">
    <subcellularLocation>
        <location evidence="1">Endoplasmic reticulum membrane</location>
        <topology evidence="1">Peripheral membrane protein</topology>
    </subcellularLocation>
</comment>
<dbReference type="InterPro" id="IPR051371">
    <property type="entry name" value="Ras_palmitoyltransferase"/>
</dbReference>
<protein>
    <recommendedName>
        <fullName evidence="4">Ras modification protein ERF4</fullName>
    </recommendedName>
</protein>
<dbReference type="GeneID" id="28723568"/>
<dbReference type="GO" id="GO:0006612">
    <property type="term" value="P:protein targeting to membrane"/>
    <property type="evidence" value="ECO:0007669"/>
    <property type="project" value="TreeGrafter"/>
</dbReference>
<name>A0A120K240_9SACH</name>
<evidence type="ECO:0000256" key="6">
    <source>
        <dbReference type="ARBA" id="ARBA00023136"/>
    </source>
</evidence>